<dbReference type="Gene3D" id="3.40.50.300">
    <property type="entry name" value="P-loop containing nucleotide triphosphate hydrolases"/>
    <property type="match status" value="2"/>
</dbReference>
<keyword evidence="3" id="KW-0472">Membrane</keyword>
<dbReference type="SMART" id="SM00173">
    <property type="entry name" value="RAS"/>
    <property type="match status" value="1"/>
</dbReference>
<dbReference type="GO" id="GO:0016020">
    <property type="term" value="C:membrane"/>
    <property type="evidence" value="ECO:0007669"/>
    <property type="project" value="InterPro"/>
</dbReference>
<dbReference type="InterPro" id="IPR020849">
    <property type="entry name" value="Small_GTPase_Ras-type"/>
</dbReference>
<reference evidence="4 5" key="1">
    <citation type="journal article" date="2013" name="Curr. Biol.">
        <title>The Genome of the Foraminiferan Reticulomyxa filosa.</title>
        <authorList>
            <person name="Glockner G."/>
            <person name="Hulsmann N."/>
            <person name="Schleicher M."/>
            <person name="Noegel A.A."/>
            <person name="Eichinger L."/>
            <person name="Gallinger C."/>
            <person name="Pawlowski J."/>
            <person name="Sierra R."/>
            <person name="Euteneuer U."/>
            <person name="Pillet L."/>
            <person name="Moustafa A."/>
            <person name="Platzer M."/>
            <person name="Groth M."/>
            <person name="Szafranski K."/>
            <person name="Schliwa M."/>
        </authorList>
    </citation>
    <scope>NUCLEOTIDE SEQUENCE [LARGE SCALE GENOMIC DNA]</scope>
</reference>
<dbReference type="SUPFAM" id="SSF52540">
    <property type="entry name" value="P-loop containing nucleoside triphosphate hydrolases"/>
    <property type="match status" value="1"/>
</dbReference>
<dbReference type="PANTHER" id="PTHR24070">
    <property type="entry name" value="RAS, DI-RAS, AND RHEB FAMILY MEMBERS OF SMALL GTPASE SUPERFAMILY"/>
    <property type="match status" value="1"/>
</dbReference>
<organism evidence="4 5">
    <name type="scientific">Reticulomyxa filosa</name>
    <dbReference type="NCBI Taxonomy" id="46433"/>
    <lineage>
        <taxon>Eukaryota</taxon>
        <taxon>Sar</taxon>
        <taxon>Rhizaria</taxon>
        <taxon>Retaria</taxon>
        <taxon>Foraminifera</taxon>
        <taxon>Monothalamids</taxon>
        <taxon>Reticulomyxidae</taxon>
        <taxon>Reticulomyxa</taxon>
    </lineage>
</organism>
<dbReference type="GO" id="GO:0003924">
    <property type="term" value="F:GTPase activity"/>
    <property type="evidence" value="ECO:0007669"/>
    <property type="project" value="InterPro"/>
</dbReference>
<evidence type="ECO:0000256" key="1">
    <source>
        <dbReference type="ARBA" id="ARBA00022741"/>
    </source>
</evidence>
<name>X6NGZ5_RETFI</name>
<comment type="caution">
    <text evidence="4">The sequence shown here is derived from an EMBL/GenBank/DDBJ whole genome shotgun (WGS) entry which is preliminary data.</text>
</comment>
<dbReference type="Proteomes" id="UP000023152">
    <property type="component" value="Unassembled WGS sequence"/>
</dbReference>
<proteinExistence type="predicted"/>
<dbReference type="InterPro" id="IPR027417">
    <property type="entry name" value="P-loop_NTPase"/>
</dbReference>
<keyword evidence="1" id="KW-0547">Nucleotide-binding</keyword>
<feature type="non-terminal residue" evidence="4">
    <location>
        <position position="1"/>
    </location>
</feature>
<protein>
    <submittedName>
        <fullName evidence="4">Ras GTPase</fullName>
    </submittedName>
</protein>
<keyword evidence="3" id="KW-1133">Transmembrane helix</keyword>
<dbReference type="GO" id="GO:0007165">
    <property type="term" value="P:signal transduction"/>
    <property type="evidence" value="ECO:0007669"/>
    <property type="project" value="InterPro"/>
</dbReference>
<evidence type="ECO:0000313" key="4">
    <source>
        <dbReference type="EMBL" id="ETO25590.1"/>
    </source>
</evidence>
<feature type="transmembrane region" description="Helical" evidence="3">
    <location>
        <begin position="42"/>
        <end position="61"/>
    </location>
</feature>
<dbReference type="PROSITE" id="PS51419">
    <property type="entry name" value="RAB"/>
    <property type="match status" value="1"/>
</dbReference>
<accession>X6NGZ5</accession>
<sequence>ALFGDVDRVLVGNKCDLSDQRQVPVAKGEEIAKKWHVDKTTILPNFITYIYTFMYLYFVCIHDRLLTIQTIYFVCMCDENCPFFESSAKERINVEAVFEQCVREIRKQRDGDVQADIKQETKASGGCCVVL</sequence>
<dbReference type="Pfam" id="PF00071">
    <property type="entry name" value="Ras"/>
    <property type="match status" value="1"/>
</dbReference>
<evidence type="ECO:0000313" key="5">
    <source>
        <dbReference type="Proteomes" id="UP000023152"/>
    </source>
</evidence>
<keyword evidence="5" id="KW-1185">Reference proteome</keyword>
<evidence type="ECO:0000256" key="3">
    <source>
        <dbReference type="SAM" id="Phobius"/>
    </source>
</evidence>
<evidence type="ECO:0000256" key="2">
    <source>
        <dbReference type="ARBA" id="ARBA00023134"/>
    </source>
</evidence>
<dbReference type="PROSITE" id="PS51421">
    <property type="entry name" value="RAS"/>
    <property type="match status" value="1"/>
</dbReference>
<dbReference type="InterPro" id="IPR001806">
    <property type="entry name" value="Small_GTPase"/>
</dbReference>
<dbReference type="GO" id="GO:0005525">
    <property type="term" value="F:GTP binding"/>
    <property type="evidence" value="ECO:0007669"/>
    <property type="project" value="UniProtKB-KW"/>
</dbReference>
<dbReference type="AlphaFoldDB" id="X6NGZ5"/>
<keyword evidence="2" id="KW-0342">GTP-binding</keyword>
<dbReference type="OrthoDB" id="5976022at2759"/>
<gene>
    <name evidence="4" type="ORF">RFI_11547</name>
</gene>
<keyword evidence="3" id="KW-0812">Transmembrane</keyword>
<dbReference type="EMBL" id="ASPP01008407">
    <property type="protein sequence ID" value="ETO25590.1"/>
    <property type="molecule type" value="Genomic_DNA"/>
</dbReference>